<sequence>MEKAKATDHHQPAHALQGVGRLTVDAVHGITDLVEALHLAINHLAAVRGAPDRTHTRGITGLVYRQIRAVTSLVGWGVDPLLAQLARALDQQAPYASQRDTLTAVLNGVIGDHLAAQNNPLAIPMQLRRDGQAVSGESLAQALSNEQPRLLILIHGLCMNDLKWRRGDHDHGAALARDLGFTPVYLRYNTGRHVSENGRALATLLDATVTELEARLKKPVPCYVLAHSMGGLVSRSACFYGAATGHAWPHRLRALVCLGTPHQGSMWEKTGNLVDTLLDGHPYSAPFSRLGKIRSCGITDLRFGNVVDADWQNRDRFAMAANPRTPTPLPEGTACFALAGSQTTTQEGPVTDWLGDGLVSVDSALGRHNNPALALAFPEDRQWVARGVNHLALHDKPGVYDVIHGWLRSVG</sequence>
<dbReference type="SUPFAM" id="SSF53474">
    <property type="entry name" value="alpha/beta-Hydrolases"/>
    <property type="match status" value="1"/>
</dbReference>
<feature type="domain" description="GPI inositol-deacylase PGAP1-like alpha/beta" evidence="1">
    <location>
        <begin position="152"/>
        <end position="317"/>
    </location>
</feature>
<dbReference type="Proteomes" id="UP000664417">
    <property type="component" value="Unassembled WGS sequence"/>
</dbReference>
<accession>A0A8J7QRI6</accession>
<evidence type="ECO:0000313" key="3">
    <source>
        <dbReference type="Proteomes" id="UP000664417"/>
    </source>
</evidence>
<proteinExistence type="predicted"/>
<gene>
    <name evidence="2" type="ORF">J3U88_31045</name>
</gene>
<reference evidence="2" key="1">
    <citation type="submission" date="2021-03" db="EMBL/GenBank/DDBJ databases">
        <authorList>
            <person name="Wang G."/>
        </authorList>
    </citation>
    <scope>NUCLEOTIDE SEQUENCE</scope>
    <source>
        <strain evidence="2">KCTC 12899</strain>
    </source>
</reference>
<name>A0A8J7QRI6_9BACT</name>
<dbReference type="GO" id="GO:0016788">
    <property type="term" value="F:hydrolase activity, acting on ester bonds"/>
    <property type="evidence" value="ECO:0007669"/>
    <property type="project" value="InterPro"/>
</dbReference>
<evidence type="ECO:0000259" key="1">
    <source>
        <dbReference type="Pfam" id="PF07819"/>
    </source>
</evidence>
<protein>
    <recommendedName>
        <fullName evidence="1">GPI inositol-deacylase PGAP1-like alpha/beta domain-containing protein</fullName>
    </recommendedName>
</protein>
<dbReference type="RefSeq" id="WP_207862915.1">
    <property type="nucleotide sequence ID" value="NZ_JAFREP010000046.1"/>
</dbReference>
<dbReference type="Pfam" id="PF07819">
    <property type="entry name" value="PGAP1"/>
    <property type="match status" value="1"/>
</dbReference>
<dbReference type="EMBL" id="JAFREP010000046">
    <property type="protein sequence ID" value="MBO1322943.1"/>
    <property type="molecule type" value="Genomic_DNA"/>
</dbReference>
<dbReference type="InterPro" id="IPR029058">
    <property type="entry name" value="AB_hydrolase_fold"/>
</dbReference>
<organism evidence="2 3">
    <name type="scientific">Acanthopleuribacter pedis</name>
    <dbReference type="NCBI Taxonomy" id="442870"/>
    <lineage>
        <taxon>Bacteria</taxon>
        <taxon>Pseudomonadati</taxon>
        <taxon>Acidobacteriota</taxon>
        <taxon>Holophagae</taxon>
        <taxon>Acanthopleuribacterales</taxon>
        <taxon>Acanthopleuribacteraceae</taxon>
        <taxon>Acanthopleuribacter</taxon>
    </lineage>
</organism>
<dbReference type="Gene3D" id="3.40.50.1820">
    <property type="entry name" value="alpha/beta hydrolase"/>
    <property type="match status" value="1"/>
</dbReference>
<keyword evidence="3" id="KW-1185">Reference proteome</keyword>
<comment type="caution">
    <text evidence="2">The sequence shown here is derived from an EMBL/GenBank/DDBJ whole genome shotgun (WGS) entry which is preliminary data.</text>
</comment>
<dbReference type="AlphaFoldDB" id="A0A8J7QRI6"/>
<evidence type="ECO:0000313" key="2">
    <source>
        <dbReference type="EMBL" id="MBO1322943.1"/>
    </source>
</evidence>
<dbReference type="InterPro" id="IPR012908">
    <property type="entry name" value="PGAP1-ab_dom-like"/>
</dbReference>